<keyword evidence="1" id="KW-0472">Membrane</keyword>
<reference evidence="2" key="1">
    <citation type="submission" date="2022-08" db="EMBL/GenBank/DDBJ databases">
        <title>A Global Phylogenomic Analysis of the Shiitake Genus Lentinula.</title>
        <authorList>
            <consortium name="DOE Joint Genome Institute"/>
            <person name="Sierra-Patev S."/>
            <person name="Min B."/>
            <person name="Naranjo-Ortiz M."/>
            <person name="Looney B."/>
            <person name="Konkel Z."/>
            <person name="Slot J.C."/>
            <person name="Sakamoto Y."/>
            <person name="Steenwyk J.L."/>
            <person name="Rokas A."/>
            <person name="Carro J."/>
            <person name="Camarero S."/>
            <person name="Ferreira P."/>
            <person name="Molpeceres G."/>
            <person name="Ruiz-Duenas F.J."/>
            <person name="Serrano A."/>
            <person name="Henrissat B."/>
            <person name="Drula E."/>
            <person name="Hughes K.W."/>
            <person name="Mata J.L."/>
            <person name="Ishikawa N.K."/>
            <person name="Vargas-Isla R."/>
            <person name="Ushijima S."/>
            <person name="Smith C.A."/>
            <person name="Ahrendt S."/>
            <person name="Andreopoulos W."/>
            <person name="He G."/>
            <person name="Labutti K."/>
            <person name="Lipzen A."/>
            <person name="Ng V."/>
            <person name="Riley R."/>
            <person name="Sandor L."/>
            <person name="Barry K."/>
            <person name="Martinez A.T."/>
            <person name="Xiao Y."/>
            <person name="Gibbons J.G."/>
            <person name="Terashima K."/>
            <person name="Grigoriev I.V."/>
            <person name="Hibbett D.S."/>
        </authorList>
    </citation>
    <scope>NUCLEOTIDE SEQUENCE</scope>
    <source>
        <strain evidence="2">RHP3577 ss4</strain>
    </source>
</reference>
<protein>
    <submittedName>
        <fullName evidence="2">Uncharacterized protein</fullName>
    </submittedName>
</protein>
<dbReference type="EMBL" id="JANVFT010000004">
    <property type="protein sequence ID" value="KAJ4500897.1"/>
    <property type="molecule type" value="Genomic_DNA"/>
</dbReference>
<feature type="transmembrane region" description="Helical" evidence="1">
    <location>
        <begin position="12"/>
        <end position="31"/>
    </location>
</feature>
<accession>A0ABQ8VWY5</accession>
<keyword evidence="1" id="KW-0812">Transmembrane</keyword>
<keyword evidence="1" id="KW-1133">Transmembrane helix</keyword>
<comment type="caution">
    <text evidence="2">The sequence shown here is derived from an EMBL/GenBank/DDBJ whole genome shotgun (WGS) entry which is preliminary data.</text>
</comment>
<gene>
    <name evidence="2" type="ORF">C8R41DRAFT_809342</name>
</gene>
<name>A0ABQ8VWY5_9AGAR</name>
<dbReference type="Proteomes" id="UP001150217">
    <property type="component" value="Unassembled WGS sequence"/>
</dbReference>
<proteinExistence type="predicted"/>
<keyword evidence="3" id="KW-1185">Reference proteome</keyword>
<organism evidence="2 3">
    <name type="scientific">Lentinula lateritia</name>
    <dbReference type="NCBI Taxonomy" id="40482"/>
    <lineage>
        <taxon>Eukaryota</taxon>
        <taxon>Fungi</taxon>
        <taxon>Dikarya</taxon>
        <taxon>Basidiomycota</taxon>
        <taxon>Agaricomycotina</taxon>
        <taxon>Agaricomycetes</taxon>
        <taxon>Agaricomycetidae</taxon>
        <taxon>Agaricales</taxon>
        <taxon>Marasmiineae</taxon>
        <taxon>Omphalotaceae</taxon>
        <taxon>Lentinula</taxon>
    </lineage>
</organism>
<sequence>MDLVDYYGAMYHYPSLYLITFARVNLPAILAKTWRKRTVYTTFTLYKVPILLRTA</sequence>
<evidence type="ECO:0000256" key="1">
    <source>
        <dbReference type="SAM" id="Phobius"/>
    </source>
</evidence>
<evidence type="ECO:0000313" key="2">
    <source>
        <dbReference type="EMBL" id="KAJ4500897.1"/>
    </source>
</evidence>
<evidence type="ECO:0000313" key="3">
    <source>
        <dbReference type="Proteomes" id="UP001150217"/>
    </source>
</evidence>